<organism evidence="1 2">
    <name type="scientific">Candidatus Thiodubiliella endoseptemdiera</name>
    <dbReference type="NCBI Taxonomy" id="2738886"/>
    <lineage>
        <taxon>Bacteria</taxon>
        <taxon>Pseudomonadati</taxon>
        <taxon>Pseudomonadota</taxon>
        <taxon>Gammaproteobacteria</taxon>
        <taxon>Candidatus Pseudothioglobaceae</taxon>
        <taxon>Candidatus Thiodubiliella</taxon>
    </lineage>
</organism>
<evidence type="ECO:0000313" key="1">
    <source>
        <dbReference type="EMBL" id="NYT26866.1"/>
    </source>
</evidence>
<gene>
    <name evidence="1" type="ORF">H0A76_02455</name>
</gene>
<protein>
    <recommendedName>
        <fullName evidence="3">BapA prefix-like domain-containing protein</fullName>
    </recommendedName>
</protein>
<dbReference type="AlphaFoldDB" id="A0A853EZV4"/>
<sequence length="739" mass="76963">MASYNITQGKQLAVKDVQQLQVNATYRAGQLSSKNIVVDNLAQNKNYQVIEQDDILGIVKDKQPQHVKVEAGYHYTLSVQKNAILTDDFDLIAKKVGDDLEVLLADGDVVIFDNYFELCAVDLSCLVSLPAENGNYYVTEGAFFALDDGSVIVHFYGEESVLQAIANSQSNVFASSFATDFGVAAKESESGGFSILSSLAAIGLAGAGSGGIVNTVINGFIALGPVIENNGLYVQAYEVDGSKIGNEVKVANDGTFELNLGTYTGVAIFKVIDKTTGVDYHDEAVNAQKDLADDLSAIANIQMGKQDVTITALTELAARKAGVAPDADAVDKANNDVAKAFDVDNIVNAKPNLVIDSKGENTYATSDDYGKVLAAMSGIDKTSGSVDQTIADLAAQFKASGDELTDAGKAMLDMGAAQADVSNDEINNLVNDIAIIDITGKKNDDLTLGFEDTGDSYTDGIVAETTLSNGNKGIQINVANQGTNWVYSIDDGVNWQTGSGDYFELLTGTYNQTHIMVRSGTNTTAGKTGAEIKLDSTATTLVIEAKVTTNNSALDLDPTTIGIQTSGIGIVNITNLATTLTTGIAFDADIVALNIIDIKTIKMAFTGLDTTNDLLSLSASIDVATGGDSGATGTIGGVAGMSYSYVLGTNTLTLVKTDGSTLSAAEVKAITEAVALKNTAISPAQGNRTATISYVDGNNNEGASAAATIMVDTIAPDAVDLDSAANVQTPVQPPPTVNN</sequence>
<evidence type="ECO:0008006" key="3">
    <source>
        <dbReference type="Google" id="ProtNLM"/>
    </source>
</evidence>
<evidence type="ECO:0000313" key="2">
    <source>
        <dbReference type="Proteomes" id="UP000568751"/>
    </source>
</evidence>
<proteinExistence type="predicted"/>
<accession>A0A853EZV4</accession>
<reference evidence="1 2" key="1">
    <citation type="submission" date="2020-05" db="EMBL/GenBank/DDBJ databases">
        <title>Horizontal transmission and recombination maintain forever young bacterial symbiont genomes.</title>
        <authorList>
            <person name="Russell S.L."/>
            <person name="Pepper-Tunick E."/>
            <person name="Svedberg J."/>
            <person name="Byrne A."/>
            <person name="Ruelas Castillo J."/>
            <person name="Vollmers C."/>
            <person name="Beinart R.A."/>
            <person name="Corbett-Detig R."/>
        </authorList>
    </citation>
    <scope>NUCLEOTIDE SEQUENCE [LARGE SCALE GENOMIC DNA]</scope>
    <source>
        <strain evidence="1">455</strain>
    </source>
</reference>
<dbReference type="EMBL" id="JACCHT010000001">
    <property type="protein sequence ID" value="NYT26866.1"/>
    <property type="molecule type" value="Genomic_DNA"/>
</dbReference>
<dbReference type="Proteomes" id="UP000568751">
    <property type="component" value="Unassembled WGS sequence"/>
</dbReference>
<comment type="caution">
    <text evidence="1">The sequence shown here is derived from an EMBL/GenBank/DDBJ whole genome shotgun (WGS) entry which is preliminary data.</text>
</comment>
<name>A0A853EZV4_9GAMM</name>